<evidence type="ECO:0000313" key="1">
    <source>
        <dbReference type="EMBL" id="CAD9372100.1"/>
    </source>
</evidence>
<accession>A0A7S2AMC8</accession>
<organism evidence="1">
    <name type="scientific">Octactis speculum</name>
    <dbReference type="NCBI Taxonomy" id="3111310"/>
    <lineage>
        <taxon>Eukaryota</taxon>
        <taxon>Sar</taxon>
        <taxon>Stramenopiles</taxon>
        <taxon>Ochrophyta</taxon>
        <taxon>Dictyochophyceae</taxon>
        <taxon>Dictyochales</taxon>
        <taxon>Dictyochaceae</taxon>
        <taxon>Octactis</taxon>
    </lineage>
</organism>
<gene>
    <name evidence="1" type="ORF">DSPE1174_LOCUS1441</name>
</gene>
<protein>
    <submittedName>
        <fullName evidence="1">Uncharacterized protein</fullName>
    </submittedName>
</protein>
<dbReference type="SUPFAM" id="SSF101898">
    <property type="entry name" value="NHL repeat"/>
    <property type="match status" value="1"/>
</dbReference>
<proteinExistence type="predicted"/>
<dbReference type="GO" id="GO:0004062">
    <property type="term" value="F:aryl sulfotransferase activity"/>
    <property type="evidence" value="ECO:0007669"/>
    <property type="project" value="InterPro"/>
</dbReference>
<dbReference type="Pfam" id="PF05935">
    <property type="entry name" value="Arylsulfotrans"/>
    <property type="match status" value="1"/>
</dbReference>
<dbReference type="EMBL" id="HBGS01002771">
    <property type="protein sequence ID" value="CAD9372100.1"/>
    <property type="molecule type" value="Transcribed_RNA"/>
</dbReference>
<sequence>MEGQIDEDASDGYVAFSITKMNVTEDRSFSYNSAFHIVMRTNGSIAAIAPTMLHLGMSNHITAMKFYPYDPSYMLIAVDVESSEDGPQYLWNWDGTKGETYIPLLNGSNNNCHDVQLSYDGHYVWGIGTGPDLLDTRIIESTGYNTRLEMVDIQYTAGAKSLNHVQLIEKDSIAIVSEKVHNAIIKVNVSSEVVHWVAGGPNGTLTLIDSSGTVWEPGSALWYGQHNAEYFGEDEYLMFDDQTVWHETASSDSEKKAQNTSRLLIVRIDEFATTAEIIWEYDLGYHTNHFGDLDMLATGNLLGAGWVTSRTPDGSHPTFDAQLIEVTREDQETAWELNVIGNQTRDEKENAEFVLYDSWSVYSAERMYAKPLLYNLECCYTDDYAVEISFSSHGRFKENNKHIAHYELAIGDDIITKGSFMHDAYLRPTSVTIASNVTTKEACTKGSVRVTDRWGTTNEKEI</sequence>
<dbReference type="InterPro" id="IPR010262">
    <property type="entry name" value="Arylsulfotransferase_bact"/>
</dbReference>
<name>A0A7S2AMC8_9STRA</name>
<dbReference type="AlphaFoldDB" id="A0A7S2AMC8"/>
<reference evidence="1" key="1">
    <citation type="submission" date="2021-01" db="EMBL/GenBank/DDBJ databases">
        <authorList>
            <person name="Corre E."/>
            <person name="Pelletier E."/>
            <person name="Niang G."/>
            <person name="Scheremetjew M."/>
            <person name="Finn R."/>
            <person name="Kale V."/>
            <person name="Holt S."/>
            <person name="Cochrane G."/>
            <person name="Meng A."/>
            <person name="Brown T."/>
            <person name="Cohen L."/>
        </authorList>
    </citation>
    <scope>NUCLEOTIDE SEQUENCE</scope>
    <source>
        <strain evidence="1">CCMP1381</strain>
    </source>
</reference>